<evidence type="ECO:0000313" key="2">
    <source>
        <dbReference type="Proteomes" id="UP001152484"/>
    </source>
</evidence>
<dbReference type="PANTHER" id="PTHR33052">
    <property type="entry name" value="DUF4228 DOMAIN PROTEIN-RELATED"/>
    <property type="match status" value="1"/>
</dbReference>
<organism evidence="1 2">
    <name type="scientific">Cuscuta europaea</name>
    <name type="common">European dodder</name>
    <dbReference type="NCBI Taxonomy" id="41803"/>
    <lineage>
        <taxon>Eukaryota</taxon>
        <taxon>Viridiplantae</taxon>
        <taxon>Streptophyta</taxon>
        <taxon>Embryophyta</taxon>
        <taxon>Tracheophyta</taxon>
        <taxon>Spermatophyta</taxon>
        <taxon>Magnoliopsida</taxon>
        <taxon>eudicotyledons</taxon>
        <taxon>Gunneridae</taxon>
        <taxon>Pentapetalae</taxon>
        <taxon>asterids</taxon>
        <taxon>lamiids</taxon>
        <taxon>Solanales</taxon>
        <taxon>Convolvulaceae</taxon>
        <taxon>Cuscuteae</taxon>
        <taxon>Cuscuta</taxon>
        <taxon>Cuscuta subgen. Cuscuta</taxon>
    </lineage>
</organism>
<dbReference type="Pfam" id="PF14009">
    <property type="entry name" value="PADRE"/>
    <property type="match status" value="1"/>
</dbReference>
<gene>
    <name evidence="1" type="ORF">CEURO_LOCUS875</name>
</gene>
<comment type="caution">
    <text evidence="1">The sequence shown here is derived from an EMBL/GenBank/DDBJ whole genome shotgun (WGS) entry which is preliminary data.</text>
</comment>
<proteinExistence type="predicted"/>
<evidence type="ECO:0000313" key="1">
    <source>
        <dbReference type="EMBL" id="CAH9056167.1"/>
    </source>
</evidence>
<keyword evidence="2" id="KW-1185">Reference proteome</keyword>
<dbReference type="EMBL" id="CAMAPE010000004">
    <property type="protein sequence ID" value="CAH9056167.1"/>
    <property type="molecule type" value="Genomic_DNA"/>
</dbReference>
<dbReference type="AlphaFoldDB" id="A0A9P0YHP2"/>
<dbReference type="InterPro" id="IPR025322">
    <property type="entry name" value="PADRE_dom"/>
</dbReference>
<reference evidence="1" key="1">
    <citation type="submission" date="2022-07" db="EMBL/GenBank/DDBJ databases">
        <authorList>
            <person name="Macas J."/>
            <person name="Novak P."/>
            <person name="Neumann P."/>
        </authorList>
    </citation>
    <scope>NUCLEOTIDE SEQUENCE</scope>
</reference>
<accession>A0A9P0YHP2</accession>
<name>A0A9P0YHP2_CUSEU</name>
<protein>
    <submittedName>
        <fullName evidence="1">Uncharacterized protein</fullName>
    </submittedName>
</protein>
<dbReference type="Proteomes" id="UP001152484">
    <property type="component" value="Unassembled WGS sequence"/>
</dbReference>
<dbReference type="OrthoDB" id="843671at2759"/>
<sequence>MGTCASSHILGWQSGRFLLKNTPAAAPAMVVHENGELLECRRPVKAADVLSENPNCFLSNSESMSVDSEIPQVSKDEDLQIGQLYFLLPISKSHSPLTLQDMCGLAVKASTALNAYFTPVAGAVAGRRCRRGSYNDRVSRRRHVVSLTDWTLAVVTKC</sequence>